<dbReference type="AlphaFoldDB" id="A0A848IXM6"/>
<dbReference type="Proteomes" id="UP000559010">
    <property type="component" value="Unassembled WGS sequence"/>
</dbReference>
<reference evidence="2 3" key="1">
    <citation type="submission" date="2020-04" db="EMBL/GenBank/DDBJ databases">
        <title>Flammeovirgaceae bacterium KN852 isolated from deep sea.</title>
        <authorList>
            <person name="Zhang D.-C."/>
        </authorList>
    </citation>
    <scope>NUCLEOTIDE SEQUENCE [LARGE SCALE GENOMIC DNA]</scope>
    <source>
        <strain evidence="2 3">KN852</strain>
    </source>
</reference>
<evidence type="ECO:0000313" key="2">
    <source>
        <dbReference type="EMBL" id="NMM49273.1"/>
    </source>
</evidence>
<dbReference type="PROSITE" id="PS51257">
    <property type="entry name" value="PROKAR_LIPOPROTEIN"/>
    <property type="match status" value="1"/>
</dbReference>
<keyword evidence="3" id="KW-1185">Reference proteome</keyword>
<organism evidence="2 3">
    <name type="scientific">Marinigracilibium pacificum</name>
    <dbReference type="NCBI Taxonomy" id="2729599"/>
    <lineage>
        <taxon>Bacteria</taxon>
        <taxon>Pseudomonadati</taxon>
        <taxon>Bacteroidota</taxon>
        <taxon>Cytophagia</taxon>
        <taxon>Cytophagales</taxon>
        <taxon>Flammeovirgaceae</taxon>
        <taxon>Marinigracilibium</taxon>
    </lineage>
</organism>
<sequence length="158" mass="18133">MKRTSGLLLLMIGFITISFSSCKSGQTVASTTQVEEDIEMTNSTEPEENNAVVEETFVVPKETYTKVKKDFNELAELSKTFYYDKINDKIDEIFSYYESKNTPVLTVVSFSGERPIFDRPMTIDQYLNYLKDKKVFNLSIYEITVNKDGKITKLVLSK</sequence>
<feature type="signal peptide" evidence="1">
    <location>
        <begin position="1"/>
        <end position="23"/>
    </location>
</feature>
<dbReference type="EMBL" id="JABBNU010000007">
    <property type="protein sequence ID" value="NMM49273.1"/>
    <property type="molecule type" value="Genomic_DNA"/>
</dbReference>
<comment type="caution">
    <text evidence="2">The sequence shown here is derived from an EMBL/GenBank/DDBJ whole genome shotgun (WGS) entry which is preliminary data.</text>
</comment>
<protein>
    <submittedName>
        <fullName evidence="2">Uncharacterized protein</fullName>
    </submittedName>
</protein>
<accession>A0A848IXM6</accession>
<keyword evidence="1" id="KW-0732">Signal</keyword>
<evidence type="ECO:0000313" key="3">
    <source>
        <dbReference type="Proteomes" id="UP000559010"/>
    </source>
</evidence>
<evidence type="ECO:0000256" key="1">
    <source>
        <dbReference type="SAM" id="SignalP"/>
    </source>
</evidence>
<gene>
    <name evidence="2" type="ORF">HH304_12750</name>
</gene>
<proteinExistence type="predicted"/>
<feature type="chain" id="PRO_5032649816" evidence="1">
    <location>
        <begin position="24"/>
        <end position="158"/>
    </location>
</feature>
<name>A0A848IXM6_9BACT</name>
<dbReference type="RefSeq" id="WP_169682234.1">
    <property type="nucleotide sequence ID" value="NZ_JABBNU010000007.1"/>
</dbReference>